<dbReference type="Gene3D" id="3.10.129.110">
    <property type="entry name" value="Polyketide synthase dehydratase"/>
    <property type="match status" value="2"/>
</dbReference>
<feature type="region of interest" description="C-terminal hotdog fold" evidence="5">
    <location>
        <begin position="2696"/>
        <end position="2836"/>
    </location>
</feature>
<feature type="active site" description="Proton donor; for dehydratase activity" evidence="5">
    <location>
        <position position="1115"/>
    </location>
</feature>
<keyword evidence="11" id="KW-1185">Reference proteome</keyword>
<keyword evidence="2" id="KW-0597">Phosphoprotein</keyword>
<evidence type="ECO:0000256" key="6">
    <source>
        <dbReference type="SAM" id="MobiDB-lite"/>
    </source>
</evidence>
<reference evidence="10 11" key="1">
    <citation type="submission" date="2021-02" db="EMBL/GenBank/DDBJ databases">
        <title>Actinophytocola xerophila sp. nov., isolated from soil of cotton cropping field.</title>
        <authorList>
            <person name="Huang R."/>
            <person name="Chen X."/>
            <person name="Ge X."/>
            <person name="Liu W."/>
        </authorList>
    </citation>
    <scope>NUCLEOTIDE SEQUENCE [LARGE SCALE GENOMIC DNA]</scope>
    <source>
        <strain evidence="10 11">S1-96</strain>
    </source>
</reference>
<dbReference type="InterPro" id="IPR055123">
    <property type="entry name" value="SpnB-like_Rossmann"/>
</dbReference>
<keyword evidence="1" id="KW-0596">Phosphopantetheine</keyword>
<dbReference type="InterPro" id="IPR014043">
    <property type="entry name" value="Acyl_transferase_dom"/>
</dbReference>
<accession>A0ABT2JCT4</accession>
<feature type="active site" description="Proton acceptor; for dehydratase activity" evidence="5">
    <location>
        <position position="2594"/>
    </location>
</feature>
<dbReference type="SMART" id="SM00827">
    <property type="entry name" value="PKS_AT"/>
    <property type="match status" value="2"/>
</dbReference>
<dbReference type="PROSITE" id="PS52004">
    <property type="entry name" value="KS3_2"/>
    <property type="match status" value="2"/>
</dbReference>
<dbReference type="InterPro" id="IPR018201">
    <property type="entry name" value="Ketoacyl_synth_AS"/>
</dbReference>
<dbReference type="SUPFAM" id="SSF53901">
    <property type="entry name" value="Thiolase-like"/>
    <property type="match status" value="2"/>
</dbReference>
<comment type="caution">
    <text evidence="10">The sequence shown here is derived from an EMBL/GenBank/DDBJ whole genome shotgun (WGS) entry which is preliminary data.</text>
</comment>
<evidence type="ECO:0000256" key="2">
    <source>
        <dbReference type="ARBA" id="ARBA00022553"/>
    </source>
</evidence>
<dbReference type="SUPFAM" id="SSF51735">
    <property type="entry name" value="NAD(P)-binding Rossmann-fold domains"/>
    <property type="match status" value="4"/>
</dbReference>
<dbReference type="InterPro" id="IPR001227">
    <property type="entry name" value="Ac_transferase_dom_sf"/>
</dbReference>
<dbReference type="Gene3D" id="3.40.366.10">
    <property type="entry name" value="Malonyl-Coenzyme A Acyl Carrier Protein, domain 2"/>
    <property type="match status" value="3"/>
</dbReference>
<evidence type="ECO:0000259" key="9">
    <source>
        <dbReference type="PROSITE" id="PS52019"/>
    </source>
</evidence>
<dbReference type="PROSITE" id="PS00606">
    <property type="entry name" value="KS3_1"/>
    <property type="match status" value="1"/>
</dbReference>
<dbReference type="Gene3D" id="3.40.50.720">
    <property type="entry name" value="NAD(P)-binding Rossmann-like Domain"/>
    <property type="match status" value="2"/>
</dbReference>
<dbReference type="SUPFAM" id="SSF55048">
    <property type="entry name" value="Probable ACP-binding domain of malonyl-CoA ACP transacylase"/>
    <property type="match status" value="1"/>
</dbReference>
<proteinExistence type="predicted"/>
<evidence type="ECO:0000256" key="1">
    <source>
        <dbReference type="ARBA" id="ARBA00022450"/>
    </source>
</evidence>
<organism evidence="10 11">
    <name type="scientific">Actinophytocola gossypii</name>
    <dbReference type="NCBI Taxonomy" id="2812003"/>
    <lineage>
        <taxon>Bacteria</taxon>
        <taxon>Bacillati</taxon>
        <taxon>Actinomycetota</taxon>
        <taxon>Actinomycetes</taxon>
        <taxon>Pseudonocardiales</taxon>
        <taxon>Pseudonocardiaceae</taxon>
    </lineage>
</organism>
<feature type="domain" description="Ketosynthase family 3 (KS3)" evidence="8">
    <location>
        <begin position="117"/>
        <end position="541"/>
    </location>
</feature>
<dbReference type="Pfam" id="PF00109">
    <property type="entry name" value="ketoacyl-synt"/>
    <property type="match status" value="2"/>
</dbReference>
<gene>
    <name evidence="10" type="ORF">JT362_18525</name>
</gene>
<evidence type="ECO:0000256" key="5">
    <source>
        <dbReference type="PROSITE-ProRule" id="PRU01363"/>
    </source>
</evidence>
<sequence length="3391" mass="353917">MNTTGTSSGFPASLAGLPAAERHRRVLDLVAGRTAEVLSVIGVRSTVDVTVPFQELGFDSLAAVELHARLTGDTGLDLPVTLVFDHPTPDAVARLLLATWFGDIPAAPAPAARAAADEPIAIVGVGCRYPGGVSTPDDLWRVVRDGVHVLDEFPTDRGWDLASLYDPDPDRPGTSYVRHGGFLDTAAEFDADFFGIGPREASAMDPQQRLVLETSWEALERAGIDPASLRGTATGVFVGAEPQEYGPRLYEAPAGLDGYLLAGNAPSVVSGRVAYSLGLEGPTLTVDTACSGSLVALHLACRALRAGEASLALAGGVAVLGGPGVFTAFSRQRGLAPDGRCKPFADAADGTGFAEGVGVFVLERLSDARRNGHRVLAVVRGTAINSDGASNGLTAPSGPAQERVIAAALADAGLTARDVDAVEAHGTGTRLGDPIEARALLAGYGRDRAEPLWLGSVKSNLGHAQAAAGAAGVLKMLLAMRHDLLPRTLHVDRPTSRVDWSAGAVELLTEARAWPAGDRPRRAGVSSFGVSGTNAHVIIEEGDPEPSPTPGQEPSGPVPVVLSARSEPALRARAAQLAPVVAGAESLVDVAATLAATRASLDHRAVVVAADRAEAERGLRAIADGTTPVARTGGRTAFLFTGQGAQRLGAGRGLYQAFPAYAAAFDEVADELDVHLDRPLRDVLFGDDPEPLDRTGHAQPALFAVEVALYRLLESWGLAPDVLPLLTDGVAVAAVNGPESVVVSGVEAEVMAVVERLGCRHTRLRVSHAFHSPLMDPMLDEFRTVAESVTYHEPQIPLVSSVADPDYWVRQVREPVRFHDAVRTLAEDGSTTFLELGPDAALTALGPGCVDGDHAFVATTRRGRPETRELMSAVAHLHARGIGVDWSALFGPARRVDLPTYPFQRRRFWLDAEPAAGHARTGHPVLGAALPLADDGAVLTGRLSVDAQPWLADHVVLGTILLPGTAFVELALRAGEQVGHPVVDELTLHAPLTLDERTPVAVQVVVGAPTDGRCPVSVYSRPEHAPADAAWTRHATGSLTTDATPAAALTEWPPAGAEEIPVGDAYALLADRGYDYGPAFQGLRAAWRRADEVFAEVTLPAGQAAPFGVHPALLDAAMHADLLAGGPTLLPFVWKGVALHAPGAGTLRVRITRLRGDEVSAMTMADETGRPVLTVESLVSRPVSAGQLTADPLYRVDWIPATLSDEPVPDTVVFPVPDPATGDVPADALAATTAVLAAIRGRLADERSRDTRLVVTTRRAVHHPEPALVHASVWGLVRAAQEEHPGRFALVDLDDDDTGLAAAIASGEPETAVRDGVVLVPRLVRTTPSEVDTRTLDPDGTVLVTGGTGGLGALVARHLVTRHGVRHLVLASRRGPAAPGAAALVDELTEAGATVRAVACDVADRDALASLLADLPTPLTAVVHAAGTAGGGLVDTLTPDAVAAAFEPKAAAAWHLHELTAHLDLAAFVLFSSAGGLVLAAGQGDYAAANVFLDRLAELRAARGLPATAMAWGLWDETTGMGEPTDADRRRMARLGTPALTRAEGLALFDAALASGTPSVVPLRVDLAALRTRTDVPALLRDLASPAPRRAPAAPARSRLADLPAAELDRVLPDLVGTHVAAVLGYDDPADVEEGRAFRDLGFDSLAAVELRNLLGADTGLTLPATLVFDHPTPTAVVALLKEKLGTAATPAPAAPAVTAPVDEPIAIVGMSCRFPGGVASPEDLWALLADGVDAVSELPTDRGWDVDGIYHPEPGTPGRTYTREGGFLYDAAEFDPEFFGIGPREALAMDPQQRLLLETAWEAAERAGIDPSSLRGSRTGVFAGVMYDDYGSRLHNPPDDVAAYLTNGSSASVLSGRVAYTLGLEGPALTVDTACSSSLVALHLAIAALRNGECELALAGGVTVMSTPDIFVDFSRQRGLAPDGRCKSFSDGADGTGWAEGAGLLLVERLSDARRNGHEVLAVVRGSAVNSDGASNGLTAPNGLSQQRVIRSALAAAGLSTRDVDAVEAHGTGTTLGDPIEAQAVLATYGQDRERPLWLGSLKSNLGHAQAAAGVGAVIKMVLALRNGMLPKTLHVTEPSSHVDWSAGNVELLTEPRDWPTGDRPRRAGVSSFGLSGTNAHVILEEADPAPATPSGDLAPPSVLPVVVSGTTEAATRAQAARLLSHLDARPDLTLPDLAYSLATTRAALDTRAVVLAGDRAEAERGLAAIAAGNTPVHGLLRGRTAFVFAGQGAQRVGMGRELYESFPVFASAFDAVSAQLPGIYLGDDPETLSRTEHAQAGLFVFEVALFRLLESWGVRPDVVVGHSIGEIAAAHVAGVFSLADACRLVSARGRLMGALPEGGAMVAVAAAEAEVLPLLTDGVAVAAVNGPESVVVSGVEAEVMAVVERLGCRHTRLRVSHAFHSPLMDPMLDEFRTVAESVTYHEPRIPLVSSVADPDYWVRQVREPVRFHDTVRRTGATRFVEIGPDRVLTGLVLAGLDDVLAVPTQRAGHPEPATLIAALAELHAHGTRVDWAAFFAGRRVCRVDLPTYAFQRERLWLTDGPRTADIHAAGLDAVTHPLLGAAMPAPDTGGVVLTGRLSTATQPWLADHRVHGETLLPGTAFVELAIRAGGEAGCSRLDELTQLAPLVLPADGAVAVQVVVGAEDEHGTRPLTVYSRPDQSTTWTRNAAGAVAPAAPAEQPTPDSWPPAGATEVDLSRAYQDFTALGYTFGHTFQGLRALWRRADEVFAEVVLPDGADAGSFGLHPALLDAASQAADYLADGGPTAVGETRVPFVWHDVSVHDQGATAVRVRARTLAPGGVVSLTLTDRAGRPVATVGSLTPRAVAPERLGGSLYRVEWSTVDNGVAGPRIVLDGPADLDELTEVPETVVLPWPAVPGRDVPERVRAGVHGVLAVVRRWLADDRFAAARLVLATTGALDDPAQAPVWGLVRAAQAENPGRFVLLDLDTDGEPPAALPPDEPELAVRDGRLRVPRLVDHPARTEAAWPTDGTVLVTGGTGALGALVARHLVTEHGVRRLLLTSRRGPAAPGADALRADLTALGADVSVVACDVADRDALAALLAGHRLAAVVHTAGVLDDGVVTALTPERVDTALRAKVDAAWHLHELTRDHDLAAFVLFSSASGILDGGGQGGYAAANVFLDTLAAHRRAAGLPAVSLAWGLWADAEDAPASAMTGRLRAADLDRLARFGIGALTPAAGLALLDGAVAGTEPVVVPVRLDVPALRARADGVPAVLRGIAGVPPRKAPVAVEVPLAERLAEQSTQDRDRTVLDLVRDHVAGVLGRRDPRSIDPDKGFLDLGLDSLAALELRNRLAKATGQRLPATLVFDFPTAALLAKFLRTELVGDDPAEPEPPAAEPDRAESIKTMDIDDLVRTALSRGAGQPKG</sequence>
<dbReference type="Gene3D" id="3.30.70.3290">
    <property type="match status" value="3"/>
</dbReference>
<dbReference type="InterPro" id="IPR014031">
    <property type="entry name" value="Ketoacyl_synth_C"/>
</dbReference>
<dbReference type="SMART" id="SM01294">
    <property type="entry name" value="PKS_PP_betabranch"/>
    <property type="match status" value="2"/>
</dbReference>
<dbReference type="Pfam" id="PF16197">
    <property type="entry name" value="KAsynt_C_assoc"/>
    <property type="match status" value="2"/>
</dbReference>
<feature type="region of interest" description="N-terminal hotdog fold" evidence="5">
    <location>
        <begin position="923"/>
        <end position="1046"/>
    </location>
</feature>
<keyword evidence="4" id="KW-0012">Acyltransferase</keyword>
<dbReference type="InterPro" id="IPR013968">
    <property type="entry name" value="PKS_KR"/>
</dbReference>
<dbReference type="Pfam" id="PF22953">
    <property type="entry name" value="SpnB_Rossmann"/>
    <property type="match status" value="2"/>
</dbReference>
<dbReference type="PANTHER" id="PTHR43775:SF51">
    <property type="entry name" value="INACTIVE PHENOLPHTHIOCEROL SYNTHESIS POLYKETIDE SYNTHASE TYPE I PKS1-RELATED"/>
    <property type="match status" value="1"/>
</dbReference>
<feature type="active site" description="Proton acceptor; for dehydratase activity" evidence="5">
    <location>
        <position position="954"/>
    </location>
</feature>
<feature type="region of interest" description="Disordered" evidence="6">
    <location>
        <begin position="3349"/>
        <end position="3373"/>
    </location>
</feature>
<dbReference type="CDD" id="cd00833">
    <property type="entry name" value="PKS"/>
    <property type="match status" value="2"/>
</dbReference>
<dbReference type="InterPro" id="IPR036291">
    <property type="entry name" value="NAD(P)-bd_dom_sf"/>
</dbReference>
<dbReference type="EMBL" id="JAFFZE010000014">
    <property type="protein sequence ID" value="MCT2585114.1"/>
    <property type="molecule type" value="Genomic_DNA"/>
</dbReference>
<dbReference type="Pfam" id="PF14765">
    <property type="entry name" value="PS-DH"/>
    <property type="match status" value="2"/>
</dbReference>
<keyword evidence="3" id="KW-0808">Transferase</keyword>
<dbReference type="SMART" id="SM00823">
    <property type="entry name" value="PKS_PP"/>
    <property type="match status" value="3"/>
</dbReference>
<dbReference type="InterPro" id="IPR049551">
    <property type="entry name" value="PKS_DH_C"/>
</dbReference>
<dbReference type="InterPro" id="IPR057326">
    <property type="entry name" value="KR_dom"/>
</dbReference>
<dbReference type="SUPFAM" id="SSF52151">
    <property type="entry name" value="FabD/lysophospholipase-like"/>
    <property type="match status" value="2"/>
</dbReference>
<dbReference type="SMART" id="SM00826">
    <property type="entry name" value="PKS_DH"/>
    <property type="match status" value="2"/>
</dbReference>
<dbReference type="InterPro" id="IPR020807">
    <property type="entry name" value="PKS_DH"/>
</dbReference>
<evidence type="ECO:0000313" key="11">
    <source>
        <dbReference type="Proteomes" id="UP001156441"/>
    </source>
</evidence>
<dbReference type="InterPro" id="IPR049552">
    <property type="entry name" value="PKS_DH_N"/>
</dbReference>
<dbReference type="InterPro" id="IPR016039">
    <property type="entry name" value="Thiolase-like"/>
</dbReference>
<feature type="domain" description="Carrier" evidence="7">
    <location>
        <begin position="24"/>
        <end position="100"/>
    </location>
</feature>
<evidence type="ECO:0000256" key="3">
    <source>
        <dbReference type="ARBA" id="ARBA00022679"/>
    </source>
</evidence>
<feature type="domain" description="Carrier" evidence="7">
    <location>
        <begin position="3270"/>
        <end position="3348"/>
    </location>
</feature>
<dbReference type="InterPro" id="IPR032821">
    <property type="entry name" value="PKS_assoc"/>
</dbReference>
<feature type="domain" description="Carrier" evidence="7">
    <location>
        <begin position="1610"/>
        <end position="1685"/>
    </location>
</feature>
<evidence type="ECO:0000259" key="7">
    <source>
        <dbReference type="PROSITE" id="PS50075"/>
    </source>
</evidence>
<dbReference type="InterPro" id="IPR006162">
    <property type="entry name" value="Ppantetheine_attach_site"/>
</dbReference>
<dbReference type="InterPro" id="IPR016036">
    <property type="entry name" value="Malonyl_transacylase_ACP-bd"/>
</dbReference>
<dbReference type="Pfam" id="PF00550">
    <property type="entry name" value="PP-binding"/>
    <property type="match status" value="3"/>
</dbReference>
<dbReference type="SMART" id="SM00825">
    <property type="entry name" value="PKS_KS"/>
    <property type="match status" value="2"/>
</dbReference>
<dbReference type="Pfam" id="PF02801">
    <property type="entry name" value="Ketoacyl-synt_C"/>
    <property type="match status" value="2"/>
</dbReference>
<dbReference type="PROSITE" id="PS50075">
    <property type="entry name" value="CARRIER"/>
    <property type="match status" value="3"/>
</dbReference>
<dbReference type="InterPro" id="IPR014030">
    <property type="entry name" value="Ketoacyl_synth_N"/>
</dbReference>
<dbReference type="InterPro" id="IPR020806">
    <property type="entry name" value="PKS_PP-bd"/>
</dbReference>
<dbReference type="InterPro" id="IPR016035">
    <property type="entry name" value="Acyl_Trfase/lysoPLipase"/>
</dbReference>
<name>A0ABT2JCT4_9PSEU</name>
<feature type="compositionally biased region" description="Basic and acidic residues" evidence="6">
    <location>
        <begin position="3362"/>
        <end position="3373"/>
    </location>
</feature>
<feature type="domain" description="PKS/mFAS DH" evidence="9">
    <location>
        <begin position="923"/>
        <end position="1189"/>
    </location>
</feature>
<feature type="domain" description="PKS/mFAS DH" evidence="9">
    <location>
        <begin position="2562"/>
        <end position="2836"/>
    </location>
</feature>
<protein>
    <submittedName>
        <fullName evidence="10">SDR family NAD(P)-dependent oxidoreductase</fullName>
    </submittedName>
</protein>
<dbReference type="PROSITE" id="PS00012">
    <property type="entry name" value="PHOSPHOPANTETHEINE"/>
    <property type="match status" value="2"/>
</dbReference>
<dbReference type="Pfam" id="PF08659">
    <property type="entry name" value="KR"/>
    <property type="match status" value="2"/>
</dbReference>
<feature type="region of interest" description="Disordered" evidence="6">
    <location>
        <begin position="539"/>
        <end position="560"/>
    </location>
</feature>
<feature type="domain" description="Ketosynthase family 3 (KS3)" evidence="8">
    <location>
        <begin position="1703"/>
        <end position="2127"/>
    </location>
</feature>
<dbReference type="InterPro" id="IPR049900">
    <property type="entry name" value="PKS_mFAS_DH"/>
</dbReference>
<feature type="region of interest" description="N-terminal hotdog fold" evidence="5">
    <location>
        <begin position="2562"/>
        <end position="2684"/>
    </location>
</feature>
<dbReference type="InterPro" id="IPR020841">
    <property type="entry name" value="PKS_Beta-ketoAc_synthase_dom"/>
</dbReference>
<dbReference type="InterPro" id="IPR050091">
    <property type="entry name" value="PKS_NRPS_Biosynth_Enz"/>
</dbReference>
<dbReference type="Proteomes" id="UP001156441">
    <property type="component" value="Unassembled WGS sequence"/>
</dbReference>
<dbReference type="Pfam" id="PF00698">
    <property type="entry name" value="Acyl_transf_1"/>
    <property type="match status" value="3"/>
</dbReference>
<dbReference type="SMART" id="SM00822">
    <property type="entry name" value="PKS_KR"/>
    <property type="match status" value="2"/>
</dbReference>
<evidence type="ECO:0000313" key="10">
    <source>
        <dbReference type="EMBL" id="MCT2585114.1"/>
    </source>
</evidence>
<dbReference type="PROSITE" id="PS52019">
    <property type="entry name" value="PKS_MFAS_DH"/>
    <property type="match status" value="2"/>
</dbReference>
<dbReference type="Gene3D" id="3.40.47.10">
    <property type="match status" value="2"/>
</dbReference>
<dbReference type="SUPFAM" id="SSF47336">
    <property type="entry name" value="ACP-like"/>
    <property type="match status" value="3"/>
</dbReference>
<evidence type="ECO:0000259" key="8">
    <source>
        <dbReference type="PROSITE" id="PS52004"/>
    </source>
</evidence>
<dbReference type="CDD" id="cd08956">
    <property type="entry name" value="KR_3_FAS_SDR_x"/>
    <property type="match status" value="2"/>
</dbReference>
<dbReference type="InterPro" id="IPR036736">
    <property type="entry name" value="ACP-like_sf"/>
</dbReference>
<dbReference type="Pfam" id="PF21089">
    <property type="entry name" value="PKS_DH_N"/>
    <property type="match status" value="2"/>
</dbReference>
<dbReference type="InterPro" id="IPR042104">
    <property type="entry name" value="PKS_dehydratase_sf"/>
</dbReference>
<feature type="active site" description="Proton donor; for dehydratase activity" evidence="5">
    <location>
        <position position="2755"/>
    </location>
</feature>
<feature type="region of interest" description="C-terminal hotdog fold" evidence="5">
    <location>
        <begin position="1057"/>
        <end position="1189"/>
    </location>
</feature>
<dbReference type="PANTHER" id="PTHR43775">
    <property type="entry name" value="FATTY ACID SYNTHASE"/>
    <property type="match status" value="1"/>
</dbReference>
<dbReference type="InterPro" id="IPR009081">
    <property type="entry name" value="PP-bd_ACP"/>
</dbReference>
<evidence type="ECO:0000256" key="4">
    <source>
        <dbReference type="ARBA" id="ARBA00023315"/>
    </source>
</evidence>
<dbReference type="Gene3D" id="1.10.1200.10">
    <property type="entry name" value="ACP-like"/>
    <property type="match status" value="3"/>
</dbReference>